<dbReference type="InterPro" id="IPR011050">
    <property type="entry name" value="Pectin_lyase_fold/virulence"/>
</dbReference>
<dbReference type="InterPro" id="IPR006626">
    <property type="entry name" value="PbH1"/>
</dbReference>
<dbReference type="PANTHER" id="PTHR36453">
    <property type="entry name" value="SECRETED PROTEIN-RELATED"/>
    <property type="match status" value="1"/>
</dbReference>
<comment type="caution">
    <text evidence="2">The sequence shown here is derived from an EMBL/GenBank/DDBJ whole genome shotgun (WGS) entry which is preliminary data.</text>
</comment>
<dbReference type="EMBL" id="JBHSOC010000102">
    <property type="protein sequence ID" value="MFC5646475.1"/>
    <property type="molecule type" value="Genomic_DNA"/>
</dbReference>
<feature type="chain" id="PRO_5045102991" description="Right handed beta helix domain-containing protein" evidence="1">
    <location>
        <begin position="37"/>
        <end position="1027"/>
    </location>
</feature>
<dbReference type="InterPro" id="IPR012334">
    <property type="entry name" value="Pectin_lyas_fold"/>
</dbReference>
<protein>
    <recommendedName>
        <fullName evidence="4">Right handed beta helix domain-containing protein</fullName>
    </recommendedName>
</protein>
<evidence type="ECO:0000313" key="2">
    <source>
        <dbReference type="EMBL" id="MFC5646475.1"/>
    </source>
</evidence>
<evidence type="ECO:0000256" key="1">
    <source>
        <dbReference type="SAM" id="SignalP"/>
    </source>
</evidence>
<dbReference type="InterPro" id="IPR006311">
    <property type="entry name" value="TAT_signal"/>
</dbReference>
<dbReference type="Gene3D" id="2.60.120.260">
    <property type="entry name" value="Galactose-binding domain-like"/>
    <property type="match status" value="2"/>
</dbReference>
<dbReference type="SMART" id="SM00710">
    <property type="entry name" value="PbH1"/>
    <property type="match status" value="6"/>
</dbReference>
<dbReference type="SUPFAM" id="SSF51126">
    <property type="entry name" value="Pectin lyase-like"/>
    <property type="match status" value="1"/>
</dbReference>
<gene>
    <name evidence="2" type="ORF">ACFPZF_34690</name>
</gene>
<evidence type="ECO:0008006" key="4">
    <source>
        <dbReference type="Google" id="ProtNLM"/>
    </source>
</evidence>
<dbReference type="Gene3D" id="2.160.20.10">
    <property type="entry name" value="Single-stranded right-handed beta-helix, Pectin lyase-like"/>
    <property type="match status" value="2"/>
</dbReference>
<keyword evidence="1" id="KW-0732">Signal</keyword>
<name>A0ABW0VLU3_9ACTN</name>
<sequence length="1027" mass="106349">MRLIPPTPSRLRLLASTSAAALAVGFTAFTFGAAGAAGAAAPVTLYASPTGSGSACTLSAPCSLSGAQSVVRGLKPARTGADVSVDLLDGTYRPASTWTFTAADSGSSGRPVVWQAAPGAHPVISGASQVTGWTQVGTSGVWSAPVPANSASRQLYVNGQEAPIAQATRTDLGFTVTGKWIGSATGYDISNDSKATAWFAALTPAEVAGVEFDYPDGNGQWTEPHCRVASYADGKLTMAQPCWANTTARPGFSEGSGGLPSMGTSSRPTVIENARVLLHPGQWFLDSAADTLYYQPPAGQQMSGTDVELPRLESLVQGAGTLAAPLHDLTFKGLQFSYATWNAPSGPAGFAEVQSNLRITGAANQGMCTHSHPAGTCPWGSLTQPLANVAFTAAKNVTLTGNRFAELGGAGLSLMYGSANTQVRGNEFTDIASTGVLLGCTSDPNPTNPNPTTDPDTPDVIKQGCTPNASAVSGDTIGTNEILTGTTVSDNVIHHVGTDYPAAPGITLLFSQGTTITHNNLYDLPYTGITAGVIQGHVDQARTPQNSININQNNTISNNLIHNYLSVRGDGGAIYVEGHQAQYYDADGKPVGYKAADPTQTLAHGLQVTGNVAYNGGKTNFTYYDDAGSEWINWQGNVAFSAGLHATGGCSPTGHIWVTGNYTSAGVNVQACNGPVDMNVSGNTKVPNHPGPGDLPTALLNGAGVRAANHTLPTAGARSFYTSPISSTDQVLIAGEGFTANTQVYEGDTPVSSSDIHVLSSGLLVATVRPGTQSNQIWVGNRIDDTDAAIAYSGFKTGSHRGYGDLGDDVHWTTENGSTATYHFTGSFVQVFGEQSTDQGNLGITIDNGTQQIVNTVPDYGQRYTNVPVYTASGLESGAHTITVTKLSGHYATLDGFGTGDTAPSPTRIDDTDQAIAYYGFNASSHRGLGDLGDDVHTATENDSSTATYHFTGSYIQVYGEQSTDQGNLGITIDNGTQQTVNTAPADGRRHTNVPVYTVSGLGSGSHTITVTKLSGTYATLDGFGTL</sequence>
<accession>A0ABW0VLU3</accession>
<dbReference type="RefSeq" id="WP_346148738.1">
    <property type="nucleotide sequence ID" value="NZ_BAAAUA010000055.1"/>
</dbReference>
<feature type="signal peptide" evidence="1">
    <location>
        <begin position="1"/>
        <end position="36"/>
    </location>
</feature>
<keyword evidence="3" id="KW-1185">Reference proteome</keyword>
<evidence type="ECO:0000313" key="3">
    <source>
        <dbReference type="Proteomes" id="UP001596066"/>
    </source>
</evidence>
<reference evidence="3" key="1">
    <citation type="journal article" date="2019" name="Int. J. Syst. Evol. Microbiol.">
        <title>The Global Catalogue of Microorganisms (GCM) 10K type strain sequencing project: providing services to taxonomists for standard genome sequencing and annotation.</title>
        <authorList>
            <consortium name="The Broad Institute Genomics Platform"/>
            <consortium name="The Broad Institute Genome Sequencing Center for Infectious Disease"/>
            <person name="Wu L."/>
            <person name="Ma J."/>
        </authorList>
    </citation>
    <scope>NUCLEOTIDE SEQUENCE [LARGE SCALE GENOMIC DNA]</scope>
    <source>
        <strain evidence="3">CGMCC 4.1622</strain>
    </source>
</reference>
<proteinExistence type="predicted"/>
<dbReference type="PANTHER" id="PTHR36453:SF1">
    <property type="entry name" value="RIGHT HANDED BETA HELIX DOMAIN-CONTAINING PROTEIN"/>
    <property type="match status" value="1"/>
</dbReference>
<dbReference type="PROSITE" id="PS51318">
    <property type="entry name" value="TAT"/>
    <property type="match status" value="1"/>
</dbReference>
<organism evidence="2 3">
    <name type="scientific">Kitasatospora cinereorecta</name>
    <dbReference type="NCBI Taxonomy" id="285560"/>
    <lineage>
        <taxon>Bacteria</taxon>
        <taxon>Bacillati</taxon>
        <taxon>Actinomycetota</taxon>
        <taxon>Actinomycetes</taxon>
        <taxon>Kitasatosporales</taxon>
        <taxon>Streptomycetaceae</taxon>
        <taxon>Kitasatospora</taxon>
    </lineage>
</organism>
<dbReference type="Proteomes" id="UP001596066">
    <property type="component" value="Unassembled WGS sequence"/>
</dbReference>